<dbReference type="AlphaFoldDB" id="A0A127MA81"/>
<evidence type="ECO:0000259" key="1">
    <source>
        <dbReference type="Pfam" id="PF13417"/>
    </source>
</evidence>
<dbReference type="GO" id="GO:0016740">
    <property type="term" value="F:transferase activity"/>
    <property type="evidence" value="ECO:0007669"/>
    <property type="project" value="UniProtKB-KW"/>
</dbReference>
<dbReference type="InterPro" id="IPR036282">
    <property type="entry name" value="Glutathione-S-Trfase_C_sf"/>
</dbReference>
<accession>A0A127MA81</accession>
<proteinExistence type="predicted"/>
<dbReference type="EMBL" id="CP014544">
    <property type="protein sequence ID" value="AMO70161.1"/>
    <property type="molecule type" value="Genomic_DNA"/>
</dbReference>
<keyword evidence="2" id="KW-0808">Transferase</keyword>
<sequence length="307" mass="33120">MNDSIILHHYENSPYAEKIRLMFGFTNTRWHSLLSPVYPPRPNVDPLTGGYRRIPVAQIGADIFCDTALIAQEVATVTGCAALDPATVEGDALALMKQAEEKAFFAAVAAVPQLRLLGTMLRSFGPIGTYRFAKDRSSLLRGGTSRPPAAAKAAGVLQSFLDALEARLAEYPWVGGDAPSVADFACFHPLWLHVSCNRKPLAAGANVLRWYKAIEEFGHGQRKEITQAEAFEAARSAEPRALPTSTEHGSLQIGQVVQVAPLDYGVVPVSGTLAAVTENRIIVARESKQFGTLHVHFPRAGYSLAAG</sequence>
<dbReference type="InterPro" id="IPR004045">
    <property type="entry name" value="Glutathione_S-Trfase_N"/>
</dbReference>
<dbReference type="STRING" id="1470434.AZF00_18445"/>
<feature type="domain" description="GST N-terminal" evidence="1">
    <location>
        <begin position="7"/>
        <end position="73"/>
    </location>
</feature>
<dbReference type="KEGG" id="zal:AZF00_18445"/>
<dbReference type="SUPFAM" id="SSF47616">
    <property type="entry name" value="GST C-terminal domain-like"/>
    <property type="match status" value="1"/>
</dbReference>
<dbReference type="Pfam" id="PF13410">
    <property type="entry name" value="GST_C_2"/>
    <property type="match status" value="1"/>
</dbReference>
<evidence type="ECO:0000313" key="3">
    <source>
        <dbReference type="Proteomes" id="UP000074119"/>
    </source>
</evidence>
<dbReference type="SUPFAM" id="SSF52833">
    <property type="entry name" value="Thioredoxin-like"/>
    <property type="match status" value="1"/>
</dbReference>
<name>A0A127MA81_9GAMM</name>
<organism evidence="2 3">
    <name type="scientific">Zhongshania aliphaticivorans</name>
    <dbReference type="NCBI Taxonomy" id="1470434"/>
    <lineage>
        <taxon>Bacteria</taxon>
        <taxon>Pseudomonadati</taxon>
        <taxon>Pseudomonadota</taxon>
        <taxon>Gammaproteobacteria</taxon>
        <taxon>Cellvibrionales</taxon>
        <taxon>Spongiibacteraceae</taxon>
        <taxon>Zhongshania</taxon>
    </lineage>
</organism>
<dbReference type="Gene3D" id="3.40.30.110">
    <property type="match status" value="2"/>
</dbReference>
<dbReference type="RefSeq" id="WP_062384679.1">
    <property type="nucleotide sequence ID" value="NZ_CP014544.1"/>
</dbReference>
<reference evidence="2 3" key="1">
    <citation type="submission" date="2015-12" db="EMBL/GenBank/DDBJ databases">
        <authorList>
            <person name="Shamseldin A."/>
            <person name="Moawad H."/>
            <person name="Abd El-Rahim W.M."/>
            <person name="Sadowsky M.J."/>
        </authorList>
    </citation>
    <scope>NUCLEOTIDE SEQUENCE [LARGE SCALE GENOMIC DNA]</scope>
    <source>
        <strain evidence="2 3">SM2</strain>
    </source>
</reference>
<evidence type="ECO:0000313" key="2">
    <source>
        <dbReference type="EMBL" id="AMO70161.1"/>
    </source>
</evidence>
<protein>
    <submittedName>
        <fullName evidence="2">Glutathione S-transferase</fullName>
    </submittedName>
</protein>
<dbReference type="Pfam" id="PF13417">
    <property type="entry name" value="GST_N_3"/>
    <property type="match status" value="1"/>
</dbReference>
<gene>
    <name evidence="2" type="ORF">AZF00_18445</name>
</gene>
<dbReference type="Proteomes" id="UP000074119">
    <property type="component" value="Chromosome"/>
</dbReference>
<dbReference type="InterPro" id="IPR036249">
    <property type="entry name" value="Thioredoxin-like_sf"/>
</dbReference>